<evidence type="ECO:0000313" key="4">
    <source>
        <dbReference type="Proteomes" id="UP000245802"/>
    </source>
</evidence>
<comment type="similarity">
    <text evidence="1">Belongs to the RelE toxin family.</text>
</comment>
<dbReference type="InterPro" id="IPR007712">
    <property type="entry name" value="RelE/ParE_toxin"/>
</dbReference>
<dbReference type="KEGG" id="gog:C1280_26265"/>
<dbReference type="PANTHER" id="PTHR33755">
    <property type="entry name" value="TOXIN PARE1-RELATED"/>
    <property type="match status" value="1"/>
</dbReference>
<dbReference type="EMBL" id="CP025958">
    <property type="protein sequence ID" value="AWM40161.1"/>
    <property type="molecule type" value="Genomic_DNA"/>
</dbReference>
<dbReference type="Gene3D" id="3.30.2310.20">
    <property type="entry name" value="RelE-like"/>
    <property type="match status" value="1"/>
</dbReference>
<organism evidence="3 4">
    <name type="scientific">Gemmata obscuriglobus</name>
    <dbReference type="NCBI Taxonomy" id="114"/>
    <lineage>
        <taxon>Bacteria</taxon>
        <taxon>Pseudomonadati</taxon>
        <taxon>Planctomycetota</taxon>
        <taxon>Planctomycetia</taxon>
        <taxon>Gemmatales</taxon>
        <taxon>Gemmataceae</taxon>
        <taxon>Gemmata</taxon>
    </lineage>
</organism>
<dbReference type="Pfam" id="PF05016">
    <property type="entry name" value="ParE_toxin"/>
    <property type="match status" value="1"/>
</dbReference>
<proteinExistence type="inferred from homology"/>
<sequence length="108" mass="12204">MTDRVTRTPQARTDLIELAEYYWAEAGLATALRFVEGTEAALRALCEHPRMGAVLDLPVGTEAGVRRWHITGFTRLVMLYRPTVDGVQLIRVLDTARDIEDLFHSDPH</sequence>
<keyword evidence="4" id="KW-1185">Reference proteome</keyword>
<dbReference type="Proteomes" id="UP000245802">
    <property type="component" value="Chromosome"/>
</dbReference>
<reference evidence="3 4" key="1">
    <citation type="submission" date="2018-01" db="EMBL/GenBank/DDBJ databases">
        <title>G. obscuriglobus.</title>
        <authorList>
            <person name="Franke J."/>
            <person name="Blomberg W."/>
            <person name="Selmecki A."/>
        </authorList>
    </citation>
    <scope>NUCLEOTIDE SEQUENCE [LARGE SCALE GENOMIC DNA]</scope>
    <source>
        <strain evidence="3 4">DSM 5831</strain>
    </source>
</reference>
<dbReference type="InterPro" id="IPR051803">
    <property type="entry name" value="TA_system_RelE-like_toxin"/>
</dbReference>
<protein>
    <submittedName>
        <fullName evidence="3">Type II toxin-antitoxin system RelE/ParE family toxin</fullName>
    </submittedName>
</protein>
<evidence type="ECO:0000256" key="1">
    <source>
        <dbReference type="ARBA" id="ARBA00006226"/>
    </source>
</evidence>
<evidence type="ECO:0000313" key="3">
    <source>
        <dbReference type="EMBL" id="AWM40161.1"/>
    </source>
</evidence>
<accession>A0A2Z3H5K2</accession>
<keyword evidence="2" id="KW-1277">Toxin-antitoxin system</keyword>
<name>A0A2Z3H5K2_9BACT</name>
<evidence type="ECO:0000256" key="2">
    <source>
        <dbReference type="ARBA" id="ARBA00022649"/>
    </source>
</evidence>
<gene>
    <name evidence="3" type="ORF">C1280_26265</name>
</gene>
<dbReference type="RefSeq" id="WP_109571235.1">
    <property type="nucleotide sequence ID" value="NZ_CP025958.1"/>
</dbReference>
<dbReference type="InterPro" id="IPR035093">
    <property type="entry name" value="RelE/ParE_toxin_dom_sf"/>
</dbReference>
<dbReference type="AlphaFoldDB" id="A0A2Z3H5K2"/>